<name>A0A923E2E2_9SPHI</name>
<dbReference type="Proteomes" id="UP000601055">
    <property type="component" value="Unassembled WGS sequence"/>
</dbReference>
<proteinExistence type="predicted"/>
<evidence type="ECO:0000313" key="3">
    <source>
        <dbReference type="EMBL" id="MBB2146212.1"/>
    </source>
</evidence>
<keyword evidence="4" id="KW-1185">Reference proteome</keyword>
<protein>
    <recommendedName>
        <fullName evidence="2">DUF6265 domain-containing protein</fullName>
    </recommendedName>
</protein>
<organism evidence="3 4">
    <name type="scientific">Pedobacter planticolens</name>
    <dbReference type="NCBI Taxonomy" id="2679964"/>
    <lineage>
        <taxon>Bacteria</taxon>
        <taxon>Pseudomonadati</taxon>
        <taxon>Bacteroidota</taxon>
        <taxon>Sphingobacteriia</taxon>
        <taxon>Sphingobacteriales</taxon>
        <taxon>Sphingobacteriaceae</taxon>
        <taxon>Pedobacter</taxon>
    </lineage>
</organism>
<dbReference type="RefSeq" id="WP_182922880.1">
    <property type="nucleotide sequence ID" value="NZ_WNXD01000002.1"/>
</dbReference>
<dbReference type="AlphaFoldDB" id="A0A923E2E2"/>
<feature type="chain" id="PRO_5037977812" description="DUF6265 domain-containing protein" evidence="1">
    <location>
        <begin position="21"/>
        <end position="157"/>
    </location>
</feature>
<dbReference type="Pfam" id="PF19780">
    <property type="entry name" value="DUF6265"/>
    <property type="match status" value="1"/>
</dbReference>
<accession>A0A923E2E2</accession>
<evidence type="ECO:0000259" key="2">
    <source>
        <dbReference type="Pfam" id="PF19780"/>
    </source>
</evidence>
<gene>
    <name evidence="3" type="ORF">GM921_11995</name>
</gene>
<keyword evidence="1" id="KW-0732">Signal</keyword>
<feature type="signal peptide" evidence="1">
    <location>
        <begin position="1"/>
        <end position="20"/>
    </location>
</feature>
<sequence length="157" mass="18126">MKKYLILLVFGVAFHLSANAQKNSSLQQFSFILGNWEMKTTKGKITESWVQNKVELSGKSYRHTLNGDSVLMETLLIKKINGNFYYCSNVNGQNNGETVNFKLISTENNTFVFENATHDFPQRIVYQNLGKDELLAWIEGERNGKKGKSEFRYQRKK</sequence>
<evidence type="ECO:0000256" key="1">
    <source>
        <dbReference type="SAM" id="SignalP"/>
    </source>
</evidence>
<evidence type="ECO:0000313" key="4">
    <source>
        <dbReference type="Proteomes" id="UP000601055"/>
    </source>
</evidence>
<dbReference type="InterPro" id="IPR046232">
    <property type="entry name" value="DUF6265"/>
</dbReference>
<comment type="caution">
    <text evidence="3">The sequence shown here is derived from an EMBL/GenBank/DDBJ whole genome shotgun (WGS) entry which is preliminary data.</text>
</comment>
<reference evidence="3" key="1">
    <citation type="submission" date="2019-11" db="EMBL/GenBank/DDBJ databases">
        <title>Description of Pedobacter sp. LMG 31464T.</title>
        <authorList>
            <person name="Carlier A."/>
            <person name="Qi S."/>
            <person name="Vandamme P."/>
        </authorList>
    </citation>
    <scope>NUCLEOTIDE SEQUENCE</scope>
    <source>
        <strain evidence="3">LMG 31464</strain>
    </source>
</reference>
<feature type="domain" description="DUF6265" evidence="2">
    <location>
        <begin position="30"/>
        <end position="139"/>
    </location>
</feature>
<dbReference type="EMBL" id="WNXD01000002">
    <property type="protein sequence ID" value="MBB2146212.1"/>
    <property type="molecule type" value="Genomic_DNA"/>
</dbReference>